<sequence precursor="true">MRHRVTAVAAALVLFGGLAACTGGGGQADGPPILDPGAPGESATPASQEQIDAAAAGLGHNEADVEYILMMIEHHGQALVMTDMVEGRVESGDIRTMADRISSAQGPEIEAMEAWMEQNVYDPAEENPNHAGFCAHGPEGGHGGHATGGSDGSPDGCPVNLDHSDMPGMASQRQLDELRSADGAEFDRLFVELMTAHHEGAITMAEEVTLEGKHPMVLRMAADVIAEQTADINRMDEIIDG</sequence>
<dbReference type="Pfam" id="PF03713">
    <property type="entry name" value="DUF305"/>
    <property type="match status" value="1"/>
</dbReference>
<dbReference type="PANTHER" id="PTHR36933:SF1">
    <property type="entry name" value="SLL0788 PROTEIN"/>
    <property type="match status" value="1"/>
</dbReference>
<dbReference type="Proteomes" id="UP000292235">
    <property type="component" value="Chromosome"/>
</dbReference>
<dbReference type="PROSITE" id="PS51257">
    <property type="entry name" value="PROKAR_LIPOPROTEIN"/>
    <property type="match status" value="1"/>
</dbReference>
<protein>
    <recommendedName>
        <fullName evidence="3">DUF305 domain-containing protein</fullName>
    </recommendedName>
</protein>
<accession>A0A4P6Q8N8</accession>
<feature type="region of interest" description="Disordered" evidence="1">
    <location>
        <begin position="127"/>
        <end position="154"/>
    </location>
</feature>
<keyword evidence="2" id="KW-0732">Signal</keyword>
<name>A0A4P6Q8N8_9ACTN</name>
<dbReference type="InterPro" id="IPR005183">
    <property type="entry name" value="DUF305_CopM-like"/>
</dbReference>
<evidence type="ECO:0000313" key="4">
    <source>
        <dbReference type="EMBL" id="QBI55347.1"/>
    </source>
</evidence>
<dbReference type="AlphaFoldDB" id="A0A4P6Q8N8"/>
<dbReference type="KEGG" id="strr:EKD16_17905"/>
<dbReference type="PANTHER" id="PTHR36933">
    <property type="entry name" value="SLL0788 PROTEIN"/>
    <property type="match status" value="1"/>
</dbReference>
<dbReference type="RefSeq" id="WP_207391332.1">
    <property type="nucleotide sequence ID" value="NZ_CP036455.1"/>
</dbReference>
<dbReference type="Gene3D" id="1.20.1260.10">
    <property type="match status" value="1"/>
</dbReference>
<reference evidence="4 5" key="1">
    <citation type="submission" date="2019-02" db="EMBL/GenBank/DDBJ databases">
        <authorList>
            <person name="Khodamoradi S."/>
            <person name="Hahnke R.L."/>
            <person name="Kaempfer P."/>
            <person name="Schumann P."/>
            <person name="Rohde M."/>
            <person name="Steinert M."/>
            <person name="Luzhetskyy A."/>
            <person name="Wink J."/>
            <person name="Ruckert C."/>
        </authorList>
    </citation>
    <scope>NUCLEOTIDE SEQUENCE [LARGE SCALE GENOMIC DNA]</scope>
    <source>
        <strain evidence="4 5">M2</strain>
    </source>
</reference>
<gene>
    <name evidence="4" type="ORF">EKD16_17905</name>
</gene>
<feature type="signal peptide" evidence="2">
    <location>
        <begin position="1"/>
        <end position="20"/>
    </location>
</feature>
<feature type="compositionally biased region" description="Gly residues" evidence="1">
    <location>
        <begin position="138"/>
        <end position="151"/>
    </location>
</feature>
<evidence type="ECO:0000256" key="2">
    <source>
        <dbReference type="SAM" id="SignalP"/>
    </source>
</evidence>
<evidence type="ECO:0000256" key="1">
    <source>
        <dbReference type="SAM" id="MobiDB-lite"/>
    </source>
</evidence>
<feature type="chain" id="PRO_5038510084" description="DUF305 domain-containing protein" evidence="2">
    <location>
        <begin position="21"/>
        <end position="241"/>
    </location>
</feature>
<dbReference type="EMBL" id="CP036455">
    <property type="protein sequence ID" value="QBI55347.1"/>
    <property type="molecule type" value="Genomic_DNA"/>
</dbReference>
<dbReference type="InterPro" id="IPR012347">
    <property type="entry name" value="Ferritin-like"/>
</dbReference>
<proteinExistence type="predicted"/>
<evidence type="ECO:0000313" key="5">
    <source>
        <dbReference type="Proteomes" id="UP000292235"/>
    </source>
</evidence>
<evidence type="ECO:0000259" key="3">
    <source>
        <dbReference type="Pfam" id="PF03713"/>
    </source>
</evidence>
<organism evidence="4 5">
    <name type="scientific">Streptomonospora litoralis</name>
    <dbReference type="NCBI Taxonomy" id="2498135"/>
    <lineage>
        <taxon>Bacteria</taxon>
        <taxon>Bacillati</taxon>
        <taxon>Actinomycetota</taxon>
        <taxon>Actinomycetes</taxon>
        <taxon>Streptosporangiales</taxon>
        <taxon>Nocardiopsidaceae</taxon>
        <taxon>Streptomonospora</taxon>
    </lineage>
</organism>
<feature type="domain" description="DUF305" evidence="3">
    <location>
        <begin position="64"/>
        <end position="238"/>
    </location>
</feature>
<keyword evidence="5" id="KW-1185">Reference proteome</keyword>